<dbReference type="EMBL" id="CAMKVN010001456">
    <property type="protein sequence ID" value="CAI2176088.1"/>
    <property type="molecule type" value="Genomic_DNA"/>
</dbReference>
<keyword evidence="3" id="KW-0812">Transmembrane</keyword>
<dbReference type="AlphaFoldDB" id="A0A9W4WZX3"/>
<comment type="caution">
    <text evidence="4">The sequence shown here is derived from an EMBL/GenBank/DDBJ whole genome shotgun (WGS) entry which is preliminary data.</text>
</comment>
<feature type="transmembrane region" description="Helical" evidence="3">
    <location>
        <begin position="249"/>
        <end position="271"/>
    </location>
</feature>
<dbReference type="OrthoDB" id="432528at2759"/>
<evidence type="ECO:0000313" key="5">
    <source>
        <dbReference type="Proteomes" id="UP001153678"/>
    </source>
</evidence>
<sequence>MFLGVESFAPKGRLAHSSILLRDKLYYFGGSDKDIQSAKELFYLDVSQPFDKPNIPWVFLTSIPFGSIWSTVSLNGINNDSNIYLFGGMMIDDDYKDSFTSVIHQFNVNSSTWSIPSVSGIAPERRREIKAVGNNGRLYIFGGNTFPTTGSPTFKFFNDMVIFDTIGLSWTNISSVDAPSKRALYTATLLTNGFIVYIGGNITKYYSEPLSLRNSDIYIMDIRNFTWVNSFDIAEFKIDTPKSNNVMKIIIITISSMSSIGILSICGILFYRWQKIRRENHAFEQKHIQNAVNNNVIG</sequence>
<dbReference type="SUPFAM" id="SSF117281">
    <property type="entry name" value="Kelch motif"/>
    <property type="match status" value="1"/>
</dbReference>
<dbReference type="InterPro" id="IPR015915">
    <property type="entry name" value="Kelch-typ_b-propeller"/>
</dbReference>
<evidence type="ECO:0000256" key="2">
    <source>
        <dbReference type="ARBA" id="ARBA00022737"/>
    </source>
</evidence>
<proteinExistence type="predicted"/>
<evidence type="ECO:0000256" key="1">
    <source>
        <dbReference type="ARBA" id="ARBA00022441"/>
    </source>
</evidence>
<dbReference type="PANTHER" id="PTHR46093:SF18">
    <property type="entry name" value="FIBRONECTIN TYPE-III DOMAIN-CONTAINING PROTEIN"/>
    <property type="match status" value="1"/>
</dbReference>
<keyword evidence="3" id="KW-0472">Membrane</keyword>
<keyword evidence="5" id="KW-1185">Reference proteome</keyword>
<dbReference type="PANTHER" id="PTHR46093">
    <property type="entry name" value="ACYL-COA-BINDING DOMAIN-CONTAINING PROTEIN 5"/>
    <property type="match status" value="1"/>
</dbReference>
<protein>
    <submittedName>
        <fullName evidence="4">2119_t:CDS:1</fullName>
    </submittedName>
</protein>
<accession>A0A9W4WZX3</accession>
<name>A0A9W4WZX3_9GLOM</name>
<reference evidence="4" key="1">
    <citation type="submission" date="2022-08" db="EMBL/GenBank/DDBJ databases">
        <authorList>
            <person name="Kallberg Y."/>
            <person name="Tangrot J."/>
            <person name="Rosling A."/>
        </authorList>
    </citation>
    <scope>NUCLEOTIDE SEQUENCE</scope>
    <source>
        <strain evidence="4">Wild A</strain>
    </source>
</reference>
<keyword evidence="1" id="KW-0880">Kelch repeat</keyword>
<dbReference type="Pfam" id="PF24681">
    <property type="entry name" value="Kelch_KLHDC2_KLHL20_DRC7"/>
    <property type="match status" value="1"/>
</dbReference>
<evidence type="ECO:0000313" key="4">
    <source>
        <dbReference type="EMBL" id="CAI2176088.1"/>
    </source>
</evidence>
<evidence type="ECO:0000256" key="3">
    <source>
        <dbReference type="SAM" id="Phobius"/>
    </source>
</evidence>
<keyword evidence="3" id="KW-1133">Transmembrane helix</keyword>
<dbReference type="Gene3D" id="2.120.10.80">
    <property type="entry name" value="Kelch-type beta propeller"/>
    <property type="match status" value="1"/>
</dbReference>
<dbReference type="Proteomes" id="UP001153678">
    <property type="component" value="Unassembled WGS sequence"/>
</dbReference>
<organism evidence="4 5">
    <name type="scientific">Funneliformis geosporum</name>
    <dbReference type="NCBI Taxonomy" id="1117311"/>
    <lineage>
        <taxon>Eukaryota</taxon>
        <taxon>Fungi</taxon>
        <taxon>Fungi incertae sedis</taxon>
        <taxon>Mucoromycota</taxon>
        <taxon>Glomeromycotina</taxon>
        <taxon>Glomeromycetes</taxon>
        <taxon>Glomerales</taxon>
        <taxon>Glomeraceae</taxon>
        <taxon>Funneliformis</taxon>
    </lineage>
</organism>
<keyword evidence="2" id="KW-0677">Repeat</keyword>
<gene>
    <name evidence="4" type="ORF">FWILDA_LOCUS7417</name>
</gene>